<dbReference type="InterPro" id="IPR042187">
    <property type="entry name" value="Flagellin_C_sub2"/>
</dbReference>
<keyword evidence="7" id="KW-0282">Flagellum</keyword>
<dbReference type="InterPro" id="IPR001492">
    <property type="entry name" value="Flagellin"/>
</dbReference>
<dbReference type="GO" id="GO:0005198">
    <property type="term" value="F:structural molecule activity"/>
    <property type="evidence" value="ECO:0007669"/>
    <property type="project" value="UniProtKB-UniRule"/>
</dbReference>
<gene>
    <name evidence="7" type="ORF">GQ588_11685</name>
</gene>
<dbReference type="Gene3D" id="6.10.280.190">
    <property type="match status" value="1"/>
</dbReference>
<evidence type="ECO:0000256" key="1">
    <source>
        <dbReference type="ARBA" id="ARBA00005709"/>
    </source>
</evidence>
<keyword evidence="4" id="KW-0964">Secreted</keyword>
<proteinExistence type="inferred from homology"/>
<evidence type="ECO:0000313" key="7">
    <source>
        <dbReference type="EMBL" id="QHA01251.1"/>
    </source>
</evidence>
<protein>
    <recommendedName>
        <fullName evidence="2 4">Flagellin</fullName>
    </recommendedName>
</protein>
<comment type="subcellular location">
    <subcellularLocation>
        <location evidence="4">Secreted</location>
    </subcellularLocation>
    <subcellularLocation>
        <location evidence="4">Bacterial flagellum</location>
    </subcellularLocation>
</comment>
<evidence type="ECO:0000256" key="2">
    <source>
        <dbReference type="ARBA" id="ARBA00020110"/>
    </source>
</evidence>
<organism evidence="7 8">
    <name type="scientific">Dehalobacter restrictus</name>
    <dbReference type="NCBI Taxonomy" id="55583"/>
    <lineage>
        <taxon>Bacteria</taxon>
        <taxon>Bacillati</taxon>
        <taxon>Bacillota</taxon>
        <taxon>Clostridia</taxon>
        <taxon>Eubacteriales</taxon>
        <taxon>Desulfitobacteriaceae</taxon>
        <taxon>Dehalobacter</taxon>
    </lineage>
</organism>
<dbReference type="PANTHER" id="PTHR42792:SF2">
    <property type="entry name" value="FLAGELLIN"/>
    <property type="match status" value="1"/>
</dbReference>
<dbReference type="GO" id="GO:0009288">
    <property type="term" value="C:bacterial-type flagellum"/>
    <property type="evidence" value="ECO:0007669"/>
    <property type="project" value="UniProtKB-SubCell"/>
</dbReference>
<evidence type="ECO:0000259" key="6">
    <source>
        <dbReference type="Pfam" id="PF00700"/>
    </source>
</evidence>
<evidence type="ECO:0000313" key="8">
    <source>
        <dbReference type="Proteomes" id="UP000430508"/>
    </source>
</evidence>
<dbReference type="Pfam" id="PF00700">
    <property type="entry name" value="Flagellin_C"/>
    <property type="match status" value="1"/>
</dbReference>
<dbReference type="Proteomes" id="UP000430508">
    <property type="component" value="Chromosome"/>
</dbReference>
<dbReference type="PRINTS" id="PR00207">
    <property type="entry name" value="FLAGELLIN"/>
</dbReference>
<dbReference type="GO" id="GO:0005576">
    <property type="term" value="C:extracellular region"/>
    <property type="evidence" value="ECO:0007669"/>
    <property type="project" value="UniProtKB-SubCell"/>
</dbReference>
<reference evidence="7 8" key="1">
    <citation type="submission" date="2019-12" db="EMBL/GenBank/DDBJ databases">
        <title>Sequence classification of anaerobic respiratory reductive dehalogenases: First we see many, then we see few.</title>
        <authorList>
            <person name="Molenda O."/>
            <person name="Puentes Jacome L.A."/>
            <person name="Cao X."/>
            <person name="Nesbo C.L."/>
            <person name="Tang S."/>
            <person name="Morson N."/>
            <person name="Patron J."/>
            <person name="Lomheim L."/>
            <person name="Wishart D.S."/>
            <person name="Edwards E.A."/>
        </authorList>
    </citation>
    <scope>NUCLEOTIDE SEQUENCE [LARGE SCALE GENOMIC DNA]</scope>
    <source>
        <strain evidence="7 8">12DCA</strain>
    </source>
</reference>
<dbReference type="Gene3D" id="6.10.10.10">
    <property type="entry name" value="Flagellar export chaperone, C-terminal domain"/>
    <property type="match status" value="1"/>
</dbReference>
<keyword evidence="7" id="KW-0969">Cilium</keyword>
<sequence>MIVNTNISSLNAQRSLYSTQNTMQKSLEKLSSGYRINKAADDAAGLAITEKMTGQINGLNKAISNASSAISLVQTAEGALSESHSILQRMRELAVQSASDTNTASDRVKLQAEVDQLAGELTRITNTTEFNTQNLLAGGLSDTFHVGANAGQSVSLSIGAMDAFSLGVSTSRAQLGLYGAGATTLAAGSIEASSLGRGLSAQTYKIVVNNTAASTAEIADGITGGVSITAGTYNGDRNENLMIKVDAVAAGDVTAASYSLDGGTTWTGATVAANAFAYKGATFTFGNNAGNAVGQTAQYTLTAANDSIQLQDAAGTNIGAAVTVYNDMSSVTVGDAASSRTMKINSASLGSLTDGTATQVVTMLSSSAATFNTDKTILAQAVTVAGADISTQAAANTAITTINNALESVSAQRSTLGAMQNRLEHTINNLQAASENLTASRSTIKDVDMAQEMSSFTKSQILSQAGVAMLAQANQVPQAVLKLLG</sequence>
<dbReference type="InterPro" id="IPR046358">
    <property type="entry name" value="Flagellin_C"/>
</dbReference>
<dbReference type="Gene3D" id="1.20.1330.10">
    <property type="entry name" value="f41 fragment of flagellin, N-terminal domain"/>
    <property type="match status" value="1"/>
</dbReference>
<dbReference type="Gene3D" id="2.170.280.10">
    <property type="entry name" value="f41 fragment of flagellin, middle domain"/>
    <property type="match status" value="1"/>
</dbReference>
<dbReference type="PANTHER" id="PTHR42792">
    <property type="entry name" value="FLAGELLIN"/>
    <property type="match status" value="1"/>
</dbReference>
<dbReference type="AlphaFoldDB" id="A0A857DKK6"/>
<name>A0A857DKK6_9FIRM</name>
<comment type="similarity">
    <text evidence="1 4">Belongs to the bacterial flagellin family.</text>
</comment>
<feature type="domain" description="Flagellin N-terminal" evidence="5">
    <location>
        <begin position="3"/>
        <end position="138"/>
    </location>
</feature>
<accession>A0A857DKK6</accession>
<dbReference type="SUPFAM" id="SSF64518">
    <property type="entry name" value="Phase 1 flagellin"/>
    <property type="match status" value="1"/>
</dbReference>
<evidence type="ECO:0000256" key="3">
    <source>
        <dbReference type="ARBA" id="ARBA00023143"/>
    </source>
</evidence>
<comment type="function">
    <text evidence="4">Flagellin is the subunit protein which polymerizes to form the filaments of bacterial flagella.</text>
</comment>
<feature type="domain" description="Flagellin C-terminal" evidence="6">
    <location>
        <begin position="400"/>
        <end position="484"/>
    </location>
</feature>
<dbReference type="EMBL" id="CP046996">
    <property type="protein sequence ID" value="QHA01251.1"/>
    <property type="molecule type" value="Genomic_DNA"/>
</dbReference>
<keyword evidence="3 4" id="KW-0975">Bacterial flagellum</keyword>
<dbReference type="RefSeq" id="WP_019226121.1">
    <property type="nucleotide sequence ID" value="NZ_CP046996.1"/>
</dbReference>
<dbReference type="Gene3D" id="2.30.220.10">
    <property type="entry name" value="f41 fragment of flagellin, C-terminal domain"/>
    <property type="match status" value="1"/>
</dbReference>
<dbReference type="InterPro" id="IPR001029">
    <property type="entry name" value="Flagellin_N"/>
</dbReference>
<dbReference type="Pfam" id="PF00669">
    <property type="entry name" value="Flagellin_N"/>
    <property type="match status" value="1"/>
</dbReference>
<evidence type="ECO:0000256" key="4">
    <source>
        <dbReference type="RuleBase" id="RU362073"/>
    </source>
</evidence>
<evidence type="ECO:0000259" key="5">
    <source>
        <dbReference type="Pfam" id="PF00669"/>
    </source>
</evidence>
<keyword evidence="7" id="KW-0966">Cell projection</keyword>